<dbReference type="OrthoDB" id="9801061at2"/>
<dbReference type="AlphaFoldDB" id="A0A4Y9S5F1"/>
<keyword evidence="1" id="KW-0732">Signal</keyword>
<dbReference type="InterPro" id="IPR050789">
    <property type="entry name" value="Diverse_Enzym_Activities"/>
</dbReference>
<dbReference type="GO" id="GO:0016787">
    <property type="term" value="F:hydrolase activity"/>
    <property type="evidence" value="ECO:0007669"/>
    <property type="project" value="UniProtKB-KW"/>
</dbReference>
<sequence>MTRPIRSALATMLLATALTSAEAAAPLPSAAPAAEGFAPDRLQRLHTYLDGVTQRGDYLGAVALVARHGRIVDWQAYGWRDLAHTQKMPKDAIFRIYSMTKTVTAVAVLTLMEEGKLTIDDPVEKYLPEFAHMGVWTGGTAAQPQTRPAESAITIRQLLSHTAGFATYFKSDAEITRLFDSAQLGQSPDLKEYAARVARLPLGHDPGAQFHYDGVPVQVASRIVEVVSGMPYDRYLQTHVFGPLNMQDTGFEVPESKRARIADMTTTDADGKLTAPAAGVVPAPGQRMNPYFSGAGGLYSTAADYARFAQMLLNGGSLDGATVLGRKSVELMMLNHLSHLNPPVHEFTPSEGFGLGGSVLLDVARKGRLGSVGAFGWSGAGGTYYTIDPREQLVAILMTQHLPQGLPHDPPKLPNKFYNLVYQGLTK</sequence>
<evidence type="ECO:0000313" key="3">
    <source>
        <dbReference type="EMBL" id="TFW16570.1"/>
    </source>
</evidence>
<dbReference type="Proteomes" id="UP000298438">
    <property type="component" value="Unassembled WGS sequence"/>
</dbReference>
<evidence type="ECO:0000313" key="4">
    <source>
        <dbReference type="Proteomes" id="UP000298438"/>
    </source>
</evidence>
<dbReference type="InterPro" id="IPR012338">
    <property type="entry name" value="Beta-lactam/transpept-like"/>
</dbReference>
<accession>A0A4Y9S5F1</accession>
<dbReference type="PANTHER" id="PTHR43283:SF3">
    <property type="entry name" value="BETA-LACTAMASE FAMILY PROTEIN (AFU_ORTHOLOGUE AFUA_5G07500)"/>
    <property type="match status" value="1"/>
</dbReference>
<feature type="domain" description="Beta-lactamase-related" evidence="2">
    <location>
        <begin position="53"/>
        <end position="403"/>
    </location>
</feature>
<protein>
    <submittedName>
        <fullName evidence="3">Class A beta-lactamase-related serine hydrolase</fullName>
    </submittedName>
</protein>
<dbReference type="SUPFAM" id="SSF56601">
    <property type="entry name" value="beta-lactamase/transpeptidase-like"/>
    <property type="match status" value="1"/>
</dbReference>
<comment type="caution">
    <text evidence="3">The sequence shown here is derived from an EMBL/GenBank/DDBJ whole genome shotgun (WGS) entry which is preliminary data.</text>
</comment>
<keyword evidence="3" id="KW-0378">Hydrolase</keyword>
<organism evidence="3 4">
    <name type="scientific">Zemynaea arenosa</name>
    <dbReference type="NCBI Taxonomy" id="2561931"/>
    <lineage>
        <taxon>Bacteria</taxon>
        <taxon>Pseudomonadati</taxon>
        <taxon>Pseudomonadota</taxon>
        <taxon>Betaproteobacteria</taxon>
        <taxon>Burkholderiales</taxon>
        <taxon>Oxalobacteraceae</taxon>
        <taxon>Telluria group</taxon>
        <taxon>Zemynaea</taxon>
    </lineage>
</organism>
<dbReference type="PANTHER" id="PTHR43283">
    <property type="entry name" value="BETA-LACTAMASE-RELATED"/>
    <property type="match status" value="1"/>
</dbReference>
<name>A0A4Y9S5F1_9BURK</name>
<dbReference type="InterPro" id="IPR001466">
    <property type="entry name" value="Beta-lactam-related"/>
</dbReference>
<dbReference type="RefSeq" id="WP_135208240.1">
    <property type="nucleotide sequence ID" value="NZ_SPVF01000208.1"/>
</dbReference>
<feature type="signal peptide" evidence="1">
    <location>
        <begin position="1"/>
        <end position="23"/>
    </location>
</feature>
<evidence type="ECO:0000256" key="1">
    <source>
        <dbReference type="SAM" id="SignalP"/>
    </source>
</evidence>
<gene>
    <name evidence="3" type="ORF">E4L96_16115</name>
</gene>
<reference evidence="3 4" key="1">
    <citation type="submission" date="2019-03" db="EMBL/GenBank/DDBJ databases">
        <title>Draft Genome Sequence of Massilia arenosa sp. nov., a Novel Massilia Species Isolated from a Sandy-loam Maize Soil.</title>
        <authorList>
            <person name="Raths R."/>
            <person name="Peta V."/>
            <person name="Bucking H."/>
        </authorList>
    </citation>
    <scope>NUCLEOTIDE SEQUENCE [LARGE SCALE GENOMIC DNA]</scope>
    <source>
        <strain evidence="3 4">MC02</strain>
    </source>
</reference>
<evidence type="ECO:0000259" key="2">
    <source>
        <dbReference type="Pfam" id="PF00144"/>
    </source>
</evidence>
<keyword evidence="4" id="KW-1185">Reference proteome</keyword>
<dbReference type="EMBL" id="SPVF01000208">
    <property type="protein sequence ID" value="TFW16570.1"/>
    <property type="molecule type" value="Genomic_DNA"/>
</dbReference>
<proteinExistence type="predicted"/>
<feature type="chain" id="PRO_5021304214" evidence="1">
    <location>
        <begin position="24"/>
        <end position="427"/>
    </location>
</feature>
<dbReference type="Gene3D" id="3.40.710.10">
    <property type="entry name" value="DD-peptidase/beta-lactamase superfamily"/>
    <property type="match status" value="1"/>
</dbReference>
<dbReference type="Pfam" id="PF00144">
    <property type="entry name" value="Beta-lactamase"/>
    <property type="match status" value="1"/>
</dbReference>